<comment type="subcellular location">
    <subcellularLocation>
        <location evidence="9">Cytoplasm</location>
    </subcellularLocation>
</comment>
<dbReference type="PANTHER" id="PTHR11431">
    <property type="entry name" value="FERRITIN"/>
    <property type="match status" value="1"/>
</dbReference>
<dbReference type="GO" id="GO:0005829">
    <property type="term" value="C:cytosol"/>
    <property type="evidence" value="ECO:0007669"/>
    <property type="project" value="TreeGrafter"/>
</dbReference>
<dbReference type="InterPro" id="IPR009078">
    <property type="entry name" value="Ferritin-like_SF"/>
</dbReference>
<organism evidence="11 12">
    <name type="scientific">Paramaledivibacter caminithermalis (strain DSM 15212 / CIP 107654 / DViRD3)</name>
    <name type="common">Clostridium caminithermale</name>
    <dbReference type="NCBI Taxonomy" id="1121301"/>
    <lineage>
        <taxon>Bacteria</taxon>
        <taxon>Bacillati</taxon>
        <taxon>Bacillota</taxon>
        <taxon>Clostridia</taxon>
        <taxon>Peptostreptococcales</taxon>
        <taxon>Caminicellaceae</taxon>
        <taxon>Paramaledivibacter</taxon>
    </lineage>
</organism>
<evidence type="ECO:0000256" key="7">
    <source>
        <dbReference type="ARBA" id="ARBA00048035"/>
    </source>
</evidence>
<proteinExistence type="inferred from homology"/>
<evidence type="ECO:0000313" key="11">
    <source>
        <dbReference type="EMBL" id="SHK40012.1"/>
    </source>
</evidence>
<dbReference type="FunFam" id="1.20.1260.10:FF:000001">
    <property type="entry name" value="Non-heme ferritin"/>
    <property type="match status" value="1"/>
</dbReference>
<protein>
    <recommendedName>
        <fullName evidence="9">Ferritin</fullName>
        <ecNumber evidence="9">1.16.3.2</ecNumber>
    </recommendedName>
</protein>
<dbReference type="GO" id="GO:0008198">
    <property type="term" value="F:ferrous iron binding"/>
    <property type="evidence" value="ECO:0007669"/>
    <property type="project" value="TreeGrafter"/>
</dbReference>
<dbReference type="CDD" id="cd01055">
    <property type="entry name" value="Nonheme_Ferritin"/>
    <property type="match status" value="1"/>
</dbReference>
<dbReference type="Pfam" id="PF00210">
    <property type="entry name" value="Ferritin"/>
    <property type="match status" value="1"/>
</dbReference>
<comment type="similarity">
    <text evidence="2 9">Belongs to the ferritin family. Prokaryotic subfamily.</text>
</comment>
<dbReference type="InterPro" id="IPR009040">
    <property type="entry name" value="Ferritin-like_diiron"/>
</dbReference>
<dbReference type="Proteomes" id="UP000184465">
    <property type="component" value="Unassembled WGS sequence"/>
</dbReference>
<evidence type="ECO:0000256" key="8">
    <source>
        <dbReference type="PIRSR" id="PIRSR601519-1"/>
    </source>
</evidence>
<evidence type="ECO:0000256" key="6">
    <source>
        <dbReference type="ARBA" id="ARBA00023004"/>
    </source>
</evidence>
<dbReference type="GO" id="GO:0042802">
    <property type="term" value="F:identical protein binding"/>
    <property type="evidence" value="ECO:0007669"/>
    <property type="project" value="UniProtKB-ARBA"/>
</dbReference>
<sequence length="171" mass="20141">MVSERLFKELNEQMNFEFESANIYLAMAAYCASIDLDGFENFFLVQNEEERFHAMKFYNYINEVDGRAIFSAYAEPKNEFSSLLEALEMALKHEKVVTERIYKLMDLAQEEKEYATISFLKWFIDEQVEEMSMFKKLIQKVKMIDKNTNGLMALDKELTQRTFTPPADANE</sequence>
<dbReference type="Gene3D" id="1.20.1260.10">
    <property type="match status" value="1"/>
</dbReference>
<evidence type="ECO:0000256" key="9">
    <source>
        <dbReference type="RuleBase" id="RU361145"/>
    </source>
</evidence>
<keyword evidence="4 8" id="KW-0479">Metal-binding</keyword>
<dbReference type="InterPro" id="IPR001519">
    <property type="entry name" value="Ferritin"/>
</dbReference>
<evidence type="ECO:0000259" key="10">
    <source>
        <dbReference type="PROSITE" id="PS50905"/>
    </source>
</evidence>
<dbReference type="EMBL" id="FRAG01000055">
    <property type="protein sequence ID" value="SHK40012.1"/>
    <property type="molecule type" value="Genomic_DNA"/>
</dbReference>
<keyword evidence="6 8" id="KW-0408">Iron</keyword>
<dbReference type="SUPFAM" id="SSF47240">
    <property type="entry name" value="Ferritin-like"/>
    <property type="match status" value="1"/>
</dbReference>
<feature type="binding site" evidence="8">
    <location>
        <position position="127"/>
    </location>
    <ligand>
        <name>Fe cation</name>
        <dbReference type="ChEBI" id="CHEBI:24875"/>
        <label>1</label>
    </ligand>
</feature>
<comment type="function">
    <text evidence="1 9">Iron-storage protein.</text>
</comment>
<dbReference type="PROSITE" id="PS50905">
    <property type="entry name" value="FERRITIN_LIKE"/>
    <property type="match status" value="1"/>
</dbReference>
<keyword evidence="12" id="KW-1185">Reference proteome</keyword>
<name>A0A1M6S5G2_PARC5</name>
<reference evidence="11 12" key="1">
    <citation type="submission" date="2016-11" db="EMBL/GenBank/DDBJ databases">
        <authorList>
            <person name="Jaros S."/>
            <person name="Januszkiewicz K."/>
            <person name="Wedrychowicz H."/>
        </authorList>
    </citation>
    <scope>NUCLEOTIDE SEQUENCE [LARGE SCALE GENOMIC DNA]</scope>
    <source>
        <strain evidence="11 12">DSM 15212</strain>
    </source>
</reference>
<evidence type="ECO:0000256" key="5">
    <source>
        <dbReference type="ARBA" id="ARBA00023002"/>
    </source>
</evidence>
<dbReference type="GO" id="GO:0008199">
    <property type="term" value="F:ferric iron binding"/>
    <property type="evidence" value="ECO:0007669"/>
    <property type="project" value="InterPro"/>
</dbReference>
<comment type="catalytic activity">
    <reaction evidence="7 9">
        <text>4 Fe(2+) + O2 + 6 H2O = 4 iron(III) oxide-hydroxide + 12 H(+)</text>
        <dbReference type="Rhea" id="RHEA:11972"/>
        <dbReference type="ChEBI" id="CHEBI:15377"/>
        <dbReference type="ChEBI" id="CHEBI:15378"/>
        <dbReference type="ChEBI" id="CHEBI:15379"/>
        <dbReference type="ChEBI" id="CHEBI:29033"/>
        <dbReference type="ChEBI" id="CHEBI:78619"/>
        <dbReference type="EC" id="1.16.3.2"/>
    </reaction>
</comment>
<feature type="binding site" evidence="8">
    <location>
        <position position="94"/>
    </location>
    <ligand>
        <name>Fe cation</name>
        <dbReference type="ChEBI" id="CHEBI:24875"/>
        <label>1</label>
    </ligand>
</feature>
<accession>A0A1M6S5G2</accession>
<feature type="domain" description="Ferritin-like diiron" evidence="10">
    <location>
        <begin position="1"/>
        <end position="145"/>
    </location>
</feature>
<keyword evidence="9" id="KW-0963">Cytoplasm</keyword>
<feature type="binding site" evidence="8">
    <location>
        <position position="17"/>
    </location>
    <ligand>
        <name>Fe cation</name>
        <dbReference type="ChEBI" id="CHEBI:24875"/>
        <label>1</label>
    </ligand>
</feature>
<dbReference type="STRING" id="1121301.SAMN02745912_03187"/>
<keyword evidence="3 9" id="KW-0409">Iron storage</keyword>
<dbReference type="RefSeq" id="WP_073152291.1">
    <property type="nucleotide sequence ID" value="NZ_FRAG01000055.1"/>
</dbReference>
<dbReference type="GO" id="GO:0006826">
    <property type="term" value="P:iron ion transport"/>
    <property type="evidence" value="ECO:0007669"/>
    <property type="project" value="InterPro"/>
</dbReference>
<dbReference type="InterPro" id="IPR012347">
    <property type="entry name" value="Ferritin-like"/>
</dbReference>
<keyword evidence="5" id="KW-0560">Oxidoreductase</keyword>
<dbReference type="GO" id="GO:0004322">
    <property type="term" value="F:ferroxidase activity"/>
    <property type="evidence" value="ECO:0007669"/>
    <property type="project" value="TreeGrafter"/>
</dbReference>
<evidence type="ECO:0000256" key="1">
    <source>
        <dbReference type="ARBA" id="ARBA00002485"/>
    </source>
</evidence>
<feature type="binding site" evidence="8">
    <location>
        <position position="50"/>
    </location>
    <ligand>
        <name>Fe cation</name>
        <dbReference type="ChEBI" id="CHEBI:24875"/>
        <label>1</label>
    </ligand>
</feature>
<dbReference type="InterPro" id="IPR041719">
    <property type="entry name" value="Ferritin_prok"/>
</dbReference>
<gene>
    <name evidence="11" type="ORF">SAMN02745912_03187</name>
</gene>
<evidence type="ECO:0000256" key="2">
    <source>
        <dbReference type="ARBA" id="ARBA00006950"/>
    </source>
</evidence>
<dbReference type="PANTHER" id="PTHR11431:SF127">
    <property type="entry name" value="BACTERIAL NON-HEME FERRITIN"/>
    <property type="match status" value="1"/>
</dbReference>
<evidence type="ECO:0000256" key="3">
    <source>
        <dbReference type="ARBA" id="ARBA00022434"/>
    </source>
</evidence>
<dbReference type="EC" id="1.16.3.2" evidence="9"/>
<evidence type="ECO:0000313" key="12">
    <source>
        <dbReference type="Proteomes" id="UP000184465"/>
    </source>
</evidence>
<dbReference type="AlphaFoldDB" id="A0A1M6S5G2"/>
<feature type="binding site" evidence="8">
    <location>
        <position position="53"/>
    </location>
    <ligand>
        <name>Fe cation</name>
        <dbReference type="ChEBI" id="CHEBI:24875"/>
        <label>1</label>
    </ligand>
</feature>
<evidence type="ECO:0000256" key="4">
    <source>
        <dbReference type="ARBA" id="ARBA00022723"/>
    </source>
</evidence>
<dbReference type="OrthoDB" id="9801481at2"/>
<dbReference type="GO" id="GO:0006879">
    <property type="term" value="P:intracellular iron ion homeostasis"/>
    <property type="evidence" value="ECO:0007669"/>
    <property type="project" value="UniProtKB-KW"/>
</dbReference>
<dbReference type="InterPro" id="IPR008331">
    <property type="entry name" value="Ferritin_DPS_dom"/>
</dbReference>